<evidence type="ECO:0000313" key="1">
    <source>
        <dbReference type="EMBL" id="SFK74436.1"/>
    </source>
</evidence>
<dbReference type="InParanoid" id="A0A1I4C2L6"/>
<dbReference type="OrthoDB" id="5179736at2"/>
<dbReference type="STRING" id="504800.SAMN04488085_103282"/>
<proteinExistence type="predicted"/>
<evidence type="ECO:0000313" key="2">
    <source>
        <dbReference type="Proteomes" id="UP000199152"/>
    </source>
</evidence>
<protein>
    <submittedName>
        <fullName evidence="1">Uncharacterized protein</fullName>
    </submittedName>
</protein>
<name>A0A1I4C2L6_9ACTN</name>
<sequence length="190" mass="20745">MTLPDADPRSPLPSPTRRQVQLQRAAQANERALLRVLHDLRQLTDDVLGPGENRLVVFRLEPGEEQPRLTSVELACATGRVTRGQGADDRAACTELHADLVWALGMHTASSCPGGLAVAIDQQMIAGYPEGHCGHWDGEPVFEFSVDRPALLEASTPEPYCCAGHLVPALLERYGLEPPTRRTLHDCDEP</sequence>
<accession>A0A1I4C2L6</accession>
<dbReference type="RefSeq" id="WP_143087101.1">
    <property type="nucleotide sequence ID" value="NZ_FOSW01000003.1"/>
</dbReference>
<dbReference type="Proteomes" id="UP000199152">
    <property type="component" value="Unassembled WGS sequence"/>
</dbReference>
<keyword evidence="2" id="KW-1185">Reference proteome</keyword>
<gene>
    <name evidence="1" type="ORF">SAMN04488085_103282</name>
</gene>
<reference evidence="1 2" key="1">
    <citation type="submission" date="2016-10" db="EMBL/GenBank/DDBJ databases">
        <authorList>
            <person name="de Groot N.N."/>
        </authorList>
    </citation>
    <scope>NUCLEOTIDE SEQUENCE [LARGE SCALE GENOMIC DNA]</scope>
    <source>
        <strain evidence="1 2">DSM 45317</strain>
    </source>
</reference>
<dbReference type="AlphaFoldDB" id="A0A1I4C2L6"/>
<organism evidence="1 2">
    <name type="scientific">Geodermatophilus ruber</name>
    <dbReference type="NCBI Taxonomy" id="504800"/>
    <lineage>
        <taxon>Bacteria</taxon>
        <taxon>Bacillati</taxon>
        <taxon>Actinomycetota</taxon>
        <taxon>Actinomycetes</taxon>
        <taxon>Geodermatophilales</taxon>
        <taxon>Geodermatophilaceae</taxon>
        <taxon>Geodermatophilus</taxon>
    </lineage>
</organism>
<dbReference type="EMBL" id="FOSW01000003">
    <property type="protein sequence ID" value="SFK74436.1"/>
    <property type="molecule type" value="Genomic_DNA"/>
</dbReference>